<feature type="transmembrane region" description="Helical" evidence="6">
    <location>
        <begin position="49"/>
        <end position="71"/>
    </location>
</feature>
<evidence type="ECO:0000313" key="8">
    <source>
        <dbReference type="EMBL" id="SEQ33039.1"/>
    </source>
</evidence>
<feature type="transmembrane region" description="Helical" evidence="6">
    <location>
        <begin position="433"/>
        <end position="452"/>
    </location>
</feature>
<accession>A0A1H9F585</accession>
<feature type="transmembrane region" description="Helical" evidence="6">
    <location>
        <begin position="83"/>
        <end position="103"/>
    </location>
</feature>
<feature type="transmembrane region" description="Helical" evidence="6">
    <location>
        <begin position="184"/>
        <end position="203"/>
    </location>
</feature>
<evidence type="ECO:0000256" key="2">
    <source>
        <dbReference type="ARBA" id="ARBA00022475"/>
    </source>
</evidence>
<gene>
    <name evidence="8" type="ORF">SAMN05421756_103154</name>
</gene>
<dbReference type="InterPro" id="IPR036259">
    <property type="entry name" value="MFS_trans_sf"/>
</dbReference>
<name>A0A1H9F585_9ACTN</name>
<dbReference type="GO" id="GO:0022857">
    <property type="term" value="F:transmembrane transporter activity"/>
    <property type="evidence" value="ECO:0007669"/>
    <property type="project" value="InterPro"/>
</dbReference>
<dbReference type="AlphaFoldDB" id="A0A1H9F585"/>
<evidence type="ECO:0000256" key="3">
    <source>
        <dbReference type="ARBA" id="ARBA00022692"/>
    </source>
</evidence>
<evidence type="ECO:0000256" key="6">
    <source>
        <dbReference type="SAM" id="Phobius"/>
    </source>
</evidence>
<evidence type="ECO:0000256" key="4">
    <source>
        <dbReference type="ARBA" id="ARBA00022989"/>
    </source>
</evidence>
<dbReference type="PANTHER" id="PTHR23513">
    <property type="entry name" value="INTEGRAL MEMBRANE EFFLUX PROTEIN-RELATED"/>
    <property type="match status" value="1"/>
</dbReference>
<dbReference type="PANTHER" id="PTHR23513:SF11">
    <property type="entry name" value="STAPHYLOFERRIN A TRANSPORTER"/>
    <property type="match status" value="1"/>
</dbReference>
<evidence type="ECO:0000313" key="9">
    <source>
        <dbReference type="Proteomes" id="UP000198504"/>
    </source>
</evidence>
<feature type="domain" description="Major facilitator superfamily (MFS) profile" evidence="7">
    <location>
        <begin position="1"/>
        <end position="459"/>
    </location>
</feature>
<dbReference type="Gene3D" id="1.20.1250.20">
    <property type="entry name" value="MFS general substrate transporter like domains"/>
    <property type="match status" value="1"/>
</dbReference>
<keyword evidence="2" id="KW-1003">Cell membrane</keyword>
<dbReference type="RefSeq" id="WP_091178821.1">
    <property type="nucleotide sequence ID" value="NZ_FOFA01000003.1"/>
</dbReference>
<feature type="transmembrane region" description="Helical" evidence="6">
    <location>
        <begin position="20"/>
        <end position="43"/>
    </location>
</feature>
<dbReference type="Proteomes" id="UP000198504">
    <property type="component" value="Unassembled WGS sequence"/>
</dbReference>
<dbReference type="PROSITE" id="PS50850">
    <property type="entry name" value="MFS"/>
    <property type="match status" value="1"/>
</dbReference>
<feature type="transmembrane region" description="Helical" evidence="6">
    <location>
        <begin position="115"/>
        <end position="133"/>
    </location>
</feature>
<evidence type="ECO:0000256" key="5">
    <source>
        <dbReference type="ARBA" id="ARBA00023136"/>
    </source>
</evidence>
<keyword evidence="9" id="KW-1185">Reference proteome</keyword>
<sequence>MAEGPRLELRRGTQRTFLHVLLNTVLVSVMNFTLWFAVTFWVFLETRSVLATGMIAGIFLVCVLLTGIWFGSLVDHHRKKTSLQGSTLVSLAFYLAALALSLLTPPATFRRADSVLLWVFVVLVMLGVVAGNIRMIATSTLVTLLIPADRRDRANGLVGTTSGVSFLVTSVISGLLVAAGGMRYALLLAVVVLGAALVHLALVRIEGDRPGPLPTGEAEPSGVEVTAAETVEPVAGAPAASGSVDLRGTVRLVRSVPGLMALILFTCFNNFLGGAFMALMDAYGLSLVSVQAWGLLWGVLSTGVIIGGLLVARVGLGTNPVRTLLLVNLVLWAVTVLFPLRSSMLVLAVGMYAYMLLMPFAEAAEQTILQRVVPYERQGRVFGFAQSVEQSASPLTAFLIGPLAQLVFIPFMTDGAGARSIGGWFGTGADRGIALVFVLTGVLGLLATLVALGSRYYRRLAAPFDERPAVGDGALEPATSPAS</sequence>
<keyword evidence="5 6" id="KW-0472">Membrane</keyword>
<dbReference type="GO" id="GO:0005886">
    <property type="term" value="C:plasma membrane"/>
    <property type="evidence" value="ECO:0007669"/>
    <property type="project" value="UniProtKB-SubCell"/>
</dbReference>
<evidence type="ECO:0000259" key="7">
    <source>
        <dbReference type="PROSITE" id="PS50850"/>
    </source>
</evidence>
<proteinExistence type="predicted"/>
<keyword evidence="4 6" id="KW-1133">Transmembrane helix</keyword>
<dbReference type="SUPFAM" id="SSF103473">
    <property type="entry name" value="MFS general substrate transporter"/>
    <property type="match status" value="1"/>
</dbReference>
<dbReference type="STRING" id="1036181.SAMN05421756_103154"/>
<protein>
    <submittedName>
        <fullName evidence="8">MFS transporter, DHA3 family, multidrug efflux protein</fullName>
    </submittedName>
</protein>
<evidence type="ECO:0000256" key="1">
    <source>
        <dbReference type="ARBA" id="ARBA00004651"/>
    </source>
</evidence>
<comment type="subcellular location">
    <subcellularLocation>
        <location evidence="1">Cell membrane</location>
        <topology evidence="1">Multi-pass membrane protein</topology>
    </subcellularLocation>
</comment>
<reference evidence="9" key="1">
    <citation type="submission" date="2016-10" db="EMBL/GenBank/DDBJ databases">
        <authorList>
            <person name="Varghese N."/>
            <person name="Submissions S."/>
        </authorList>
    </citation>
    <scope>NUCLEOTIDE SEQUENCE [LARGE SCALE GENOMIC DNA]</scope>
    <source>
        <strain evidence="9">CGMCC 4.6856</strain>
    </source>
</reference>
<dbReference type="InterPro" id="IPR011701">
    <property type="entry name" value="MFS"/>
</dbReference>
<feature type="transmembrane region" description="Helical" evidence="6">
    <location>
        <begin position="292"/>
        <end position="312"/>
    </location>
</feature>
<organism evidence="8 9">
    <name type="scientific">Microlunatus flavus</name>
    <dbReference type="NCBI Taxonomy" id="1036181"/>
    <lineage>
        <taxon>Bacteria</taxon>
        <taxon>Bacillati</taxon>
        <taxon>Actinomycetota</taxon>
        <taxon>Actinomycetes</taxon>
        <taxon>Propionibacteriales</taxon>
        <taxon>Propionibacteriaceae</taxon>
        <taxon>Microlunatus</taxon>
    </lineage>
</organism>
<feature type="transmembrane region" description="Helical" evidence="6">
    <location>
        <begin position="259"/>
        <end position="280"/>
    </location>
</feature>
<feature type="transmembrane region" description="Helical" evidence="6">
    <location>
        <begin position="154"/>
        <end position="178"/>
    </location>
</feature>
<keyword evidence="3 6" id="KW-0812">Transmembrane</keyword>
<dbReference type="EMBL" id="FOFA01000003">
    <property type="protein sequence ID" value="SEQ33039.1"/>
    <property type="molecule type" value="Genomic_DNA"/>
</dbReference>
<dbReference type="Pfam" id="PF07690">
    <property type="entry name" value="MFS_1"/>
    <property type="match status" value="1"/>
</dbReference>
<dbReference type="InterPro" id="IPR020846">
    <property type="entry name" value="MFS_dom"/>
</dbReference>
<dbReference type="OrthoDB" id="7441468at2"/>